<feature type="region of interest" description="Disordered" evidence="2">
    <location>
        <begin position="1"/>
        <end position="20"/>
    </location>
</feature>
<feature type="domain" description="Cwf19-like protein C-terminal" evidence="3">
    <location>
        <begin position="291"/>
        <end position="387"/>
    </location>
</feature>
<organism evidence="5 6">
    <name type="scientific">Vanilla planifolia</name>
    <name type="common">Vanilla</name>
    <dbReference type="NCBI Taxonomy" id="51239"/>
    <lineage>
        <taxon>Eukaryota</taxon>
        <taxon>Viridiplantae</taxon>
        <taxon>Streptophyta</taxon>
        <taxon>Embryophyta</taxon>
        <taxon>Tracheophyta</taxon>
        <taxon>Spermatophyta</taxon>
        <taxon>Magnoliopsida</taxon>
        <taxon>Liliopsida</taxon>
        <taxon>Asparagales</taxon>
        <taxon>Orchidaceae</taxon>
        <taxon>Vanilloideae</taxon>
        <taxon>Vanilleae</taxon>
        <taxon>Vanilla</taxon>
    </lineage>
</organism>
<dbReference type="EMBL" id="JADCNL010000009">
    <property type="protein sequence ID" value="KAG0466808.1"/>
    <property type="molecule type" value="Genomic_DNA"/>
</dbReference>
<dbReference type="InterPro" id="IPR040194">
    <property type="entry name" value="Cwf19-like"/>
</dbReference>
<dbReference type="OrthoDB" id="1922977at2759"/>
<dbReference type="GO" id="GO:0071014">
    <property type="term" value="C:post-mRNA release spliceosomal complex"/>
    <property type="evidence" value="ECO:0007669"/>
    <property type="project" value="TreeGrafter"/>
</dbReference>
<feature type="compositionally biased region" description="Polar residues" evidence="2">
    <location>
        <begin position="1"/>
        <end position="10"/>
    </location>
</feature>
<dbReference type="Proteomes" id="UP000636800">
    <property type="component" value="Unassembled WGS sequence"/>
</dbReference>
<reference evidence="5 6" key="1">
    <citation type="journal article" date="2020" name="Nat. Food">
        <title>A phased Vanilla planifolia genome enables genetic improvement of flavour and production.</title>
        <authorList>
            <person name="Hasing T."/>
            <person name="Tang H."/>
            <person name="Brym M."/>
            <person name="Khazi F."/>
            <person name="Huang T."/>
            <person name="Chambers A.H."/>
        </authorList>
    </citation>
    <scope>NUCLEOTIDE SEQUENCE [LARGE SCALE GENOMIC DNA]</scope>
    <source>
        <tissue evidence="5">Leaf</tissue>
    </source>
</reference>
<gene>
    <name evidence="5" type="ORF">HPP92_018388</name>
</gene>
<dbReference type="InterPro" id="IPR006767">
    <property type="entry name" value="Cwf19-like_C_dom-2"/>
</dbReference>
<sequence length="391" mass="45183">MDIITNQQSKDVGVHDHSSTGIKEAKNLQENYLVSDSNDFGESLSGLSSNQLAAKVLQLRIRGKHEEAEYLSKQMDLLQVNKNGQPGESGASTCRFIEKQLSSERKKQEDDADKRLAQQILQNRSFSMSGSVDDEYDFDGASRKKHKRKKDMLQDKAAIPKRLLTQKERCQFCFENPSRPKHLVISIANFTYMMVPPWEPVVQGHCCILPLQHESSTRTVDRNVWEEIRNFKKCLLKMFSRKDKDVIFLETVVELSRQRRHCLIECIPIPSQIAKQAPLYFKKAIDEAEDEWGQHDMKKVIQTSGNLRNVIPENLSYFHVEFGLDRGFVHVIDDDSNFPSSFGPNVIRGMLRLPEEDMHRHRKHESTEKQKQAVAALVQEWKPFDWTKDLD</sequence>
<keyword evidence="6" id="KW-1185">Reference proteome</keyword>
<comment type="caution">
    <text evidence="5">The sequence shown here is derived from an EMBL/GenBank/DDBJ whole genome shotgun (WGS) entry which is preliminary data.</text>
</comment>
<feature type="domain" description="Cwf19-like C-terminal" evidence="4">
    <location>
        <begin position="161"/>
        <end position="282"/>
    </location>
</feature>
<dbReference type="AlphaFoldDB" id="A0A835UMD0"/>
<name>A0A835UMD0_VANPL</name>
<accession>A0A835UMD0</accession>
<evidence type="ECO:0000259" key="3">
    <source>
        <dbReference type="Pfam" id="PF04676"/>
    </source>
</evidence>
<proteinExistence type="inferred from homology"/>
<evidence type="ECO:0000313" key="5">
    <source>
        <dbReference type="EMBL" id="KAG0466808.1"/>
    </source>
</evidence>
<evidence type="ECO:0000256" key="2">
    <source>
        <dbReference type="SAM" id="MobiDB-lite"/>
    </source>
</evidence>
<dbReference type="Pfam" id="PF04677">
    <property type="entry name" value="CwfJ_C_1"/>
    <property type="match status" value="1"/>
</dbReference>
<comment type="similarity">
    <text evidence="1">Belongs to the CWF19 family.</text>
</comment>
<protein>
    <recommendedName>
        <fullName evidence="7">CWF19-like protein 2</fullName>
    </recommendedName>
</protein>
<evidence type="ECO:0000259" key="4">
    <source>
        <dbReference type="Pfam" id="PF04677"/>
    </source>
</evidence>
<dbReference type="Pfam" id="PF04676">
    <property type="entry name" value="CwfJ_C_2"/>
    <property type="match status" value="1"/>
</dbReference>
<dbReference type="PANTHER" id="PTHR12072:SF5">
    <property type="entry name" value="CWF19-LIKE PROTEIN 2"/>
    <property type="match status" value="1"/>
</dbReference>
<evidence type="ECO:0000313" key="6">
    <source>
        <dbReference type="Proteomes" id="UP000636800"/>
    </source>
</evidence>
<dbReference type="InterPro" id="IPR006768">
    <property type="entry name" value="Cwf19-like_C_dom-1"/>
</dbReference>
<dbReference type="GO" id="GO:0000398">
    <property type="term" value="P:mRNA splicing, via spliceosome"/>
    <property type="evidence" value="ECO:0007669"/>
    <property type="project" value="TreeGrafter"/>
</dbReference>
<dbReference type="PANTHER" id="PTHR12072">
    <property type="entry name" value="CWF19, CELL CYCLE CONTROL PROTEIN"/>
    <property type="match status" value="1"/>
</dbReference>
<evidence type="ECO:0000256" key="1">
    <source>
        <dbReference type="ARBA" id="ARBA00006795"/>
    </source>
</evidence>
<evidence type="ECO:0008006" key="7">
    <source>
        <dbReference type="Google" id="ProtNLM"/>
    </source>
</evidence>